<dbReference type="SUPFAM" id="SSF46689">
    <property type="entry name" value="Homeodomain-like"/>
    <property type="match status" value="1"/>
</dbReference>
<dbReference type="PANTHER" id="PTHR30055">
    <property type="entry name" value="HTH-TYPE TRANSCRIPTIONAL REGULATOR RUTR"/>
    <property type="match status" value="1"/>
</dbReference>
<dbReference type="PROSITE" id="PS50977">
    <property type="entry name" value="HTH_TETR_2"/>
    <property type="match status" value="1"/>
</dbReference>
<dbReference type="Pfam" id="PF00440">
    <property type="entry name" value="TetR_N"/>
    <property type="match status" value="1"/>
</dbReference>
<keyword evidence="3" id="KW-0804">Transcription</keyword>
<dbReference type="STRING" id="1193011.LEP1GSC058_1646"/>
<organism evidence="6 7">
    <name type="scientific">Leptospira fainei serovar Hurstbridge str. BUT 6</name>
    <dbReference type="NCBI Taxonomy" id="1193011"/>
    <lineage>
        <taxon>Bacteria</taxon>
        <taxon>Pseudomonadati</taxon>
        <taxon>Spirochaetota</taxon>
        <taxon>Spirochaetia</taxon>
        <taxon>Leptospirales</taxon>
        <taxon>Leptospiraceae</taxon>
        <taxon>Leptospira</taxon>
    </lineage>
</organism>
<keyword evidence="1" id="KW-0805">Transcription regulation</keyword>
<proteinExistence type="predicted"/>
<keyword evidence="7" id="KW-1185">Reference proteome</keyword>
<dbReference type="OrthoDB" id="9785164at2"/>
<dbReference type="PANTHER" id="PTHR30055:SF234">
    <property type="entry name" value="HTH-TYPE TRANSCRIPTIONAL REGULATOR BETI"/>
    <property type="match status" value="1"/>
</dbReference>
<feature type="DNA-binding region" description="H-T-H motif" evidence="4">
    <location>
        <begin position="37"/>
        <end position="56"/>
    </location>
</feature>
<dbReference type="InterPro" id="IPR001647">
    <property type="entry name" value="HTH_TetR"/>
</dbReference>
<dbReference type="Pfam" id="PF17928">
    <property type="entry name" value="TetR_C_22"/>
    <property type="match status" value="1"/>
</dbReference>
<keyword evidence="2 4" id="KW-0238">DNA-binding</keyword>
<dbReference type="GO" id="GO:0003700">
    <property type="term" value="F:DNA-binding transcription factor activity"/>
    <property type="evidence" value="ECO:0007669"/>
    <property type="project" value="TreeGrafter"/>
</dbReference>
<evidence type="ECO:0000313" key="6">
    <source>
        <dbReference type="EMBL" id="EPG74929.1"/>
    </source>
</evidence>
<evidence type="ECO:0000256" key="3">
    <source>
        <dbReference type="ARBA" id="ARBA00023163"/>
    </source>
</evidence>
<sequence length="217" mass="24606">MKPGIRTPVQTRSRERVELILRTARDLIGEKGIDAVSMREIAQASGIQIGSLYQYFPGKNQLLLTIMNDYYDRLYEGTKSILEPVRNVSELEVAAETAFAQFIRFFQEDPALANLWAGARAIPELIIEDIRDTYRNAALFVKITLRCLPGLRESDVQPFALHFAHTIGSVIRFAAEIDPNHSKAVLHESRVILSLRLQALQELSKTRKSNKSRKLKT</sequence>
<dbReference type="InterPro" id="IPR023772">
    <property type="entry name" value="DNA-bd_HTH_TetR-type_CS"/>
</dbReference>
<dbReference type="Gene3D" id="1.10.357.10">
    <property type="entry name" value="Tetracycline Repressor, domain 2"/>
    <property type="match status" value="1"/>
</dbReference>
<dbReference type="EMBL" id="AKWZ02000006">
    <property type="protein sequence ID" value="EPG74929.1"/>
    <property type="molecule type" value="Genomic_DNA"/>
</dbReference>
<feature type="domain" description="HTH tetR-type" evidence="5">
    <location>
        <begin position="14"/>
        <end position="74"/>
    </location>
</feature>
<evidence type="ECO:0000256" key="2">
    <source>
        <dbReference type="ARBA" id="ARBA00023125"/>
    </source>
</evidence>
<protein>
    <submittedName>
        <fullName evidence="6">Transcriptional regulator, TetR family</fullName>
    </submittedName>
</protein>
<accession>S3V2S1</accession>
<dbReference type="InterPro" id="IPR050109">
    <property type="entry name" value="HTH-type_TetR-like_transc_reg"/>
</dbReference>
<comment type="caution">
    <text evidence="6">The sequence shown here is derived from an EMBL/GenBank/DDBJ whole genome shotgun (WGS) entry which is preliminary data.</text>
</comment>
<evidence type="ECO:0000256" key="1">
    <source>
        <dbReference type="ARBA" id="ARBA00023015"/>
    </source>
</evidence>
<evidence type="ECO:0000256" key="4">
    <source>
        <dbReference type="PROSITE-ProRule" id="PRU00335"/>
    </source>
</evidence>
<dbReference type="GO" id="GO:0000976">
    <property type="term" value="F:transcription cis-regulatory region binding"/>
    <property type="evidence" value="ECO:0007669"/>
    <property type="project" value="TreeGrafter"/>
</dbReference>
<dbReference type="PRINTS" id="PR00455">
    <property type="entry name" value="HTHTETR"/>
</dbReference>
<dbReference type="AlphaFoldDB" id="S3V2S1"/>
<dbReference type="InterPro" id="IPR009057">
    <property type="entry name" value="Homeodomain-like_sf"/>
</dbReference>
<dbReference type="RefSeq" id="WP_016549002.1">
    <property type="nucleotide sequence ID" value="NZ_AKWZ02000006.1"/>
</dbReference>
<dbReference type="PROSITE" id="PS01081">
    <property type="entry name" value="HTH_TETR_1"/>
    <property type="match status" value="1"/>
</dbReference>
<name>S3V2S1_9LEPT</name>
<evidence type="ECO:0000313" key="7">
    <source>
        <dbReference type="Proteomes" id="UP000014540"/>
    </source>
</evidence>
<gene>
    <name evidence="6" type="ORF">LEP1GSC058_1646</name>
</gene>
<reference evidence="6" key="1">
    <citation type="submission" date="2013-04" db="EMBL/GenBank/DDBJ databases">
        <authorList>
            <person name="Harkins D.M."/>
            <person name="Durkin A.S."/>
            <person name="Selengut J.D."/>
            <person name="Sanka R."/>
            <person name="DePew J."/>
            <person name="Purushe J."/>
            <person name="Ahmed A."/>
            <person name="van der Linden H."/>
            <person name="Goris M.G.A."/>
            <person name="Hartskeerl R.A."/>
            <person name="Vinetz J.M."/>
            <person name="Sutton G.G."/>
            <person name="Nelson W.C."/>
            <person name="Fouts D.E."/>
        </authorList>
    </citation>
    <scope>NUCLEOTIDE SEQUENCE [LARGE SCALE GENOMIC DNA]</scope>
    <source>
        <strain evidence="6">BUT 6</strain>
    </source>
</reference>
<evidence type="ECO:0000259" key="5">
    <source>
        <dbReference type="PROSITE" id="PS50977"/>
    </source>
</evidence>
<dbReference type="Proteomes" id="UP000014540">
    <property type="component" value="Unassembled WGS sequence"/>
</dbReference>
<dbReference type="InterPro" id="IPR041674">
    <property type="entry name" value="TetR_C_22"/>
</dbReference>